<comment type="subcellular location">
    <subcellularLocation>
        <location evidence="1">Nucleus</location>
    </subcellularLocation>
</comment>
<dbReference type="Proteomes" id="UP001165289">
    <property type="component" value="Unassembled WGS sequence"/>
</dbReference>
<comment type="caution">
    <text evidence="8">The sequence shown here is derived from an EMBL/GenBank/DDBJ whole genome shotgun (WGS) entry which is preliminary data.</text>
</comment>
<dbReference type="GO" id="GO:0071013">
    <property type="term" value="C:catalytic step 2 spliceosome"/>
    <property type="evidence" value="ECO:0007669"/>
    <property type="project" value="TreeGrafter"/>
</dbReference>
<dbReference type="GO" id="GO:0000974">
    <property type="term" value="C:Prp19 complex"/>
    <property type="evidence" value="ECO:0007669"/>
    <property type="project" value="TreeGrafter"/>
</dbReference>
<feature type="non-terminal residue" evidence="8">
    <location>
        <position position="102"/>
    </location>
</feature>
<accession>A0AAV7K0K1</accession>
<dbReference type="AlphaFoldDB" id="A0AAV7K0K1"/>
<evidence type="ECO:0000256" key="3">
    <source>
        <dbReference type="ARBA" id="ARBA00014158"/>
    </source>
</evidence>
<dbReference type="GO" id="GO:0071011">
    <property type="term" value="C:precatalytic spliceosome"/>
    <property type="evidence" value="ECO:0007669"/>
    <property type="project" value="TreeGrafter"/>
</dbReference>
<keyword evidence="7" id="KW-0539">Nucleus</keyword>
<dbReference type="PANTHER" id="PTHR13296">
    <property type="entry name" value="BCAS2 PROTEIN"/>
    <property type="match status" value="1"/>
</dbReference>
<evidence type="ECO:0000256" key="5">
    <source>
        <dbReference type="ARBA" id="ARBA00022728"/>
    </source>
</evidence>
<dbReference type="InterPro" id="IPR008409">
    <property type="entry name" value="SPF27"/>
</dbReference>
<evidence type="ECO:0000313" key="9">
    <source>
        <dbReference type="Proteomes" id="UP001165289"/>
    </source>
</evidence>
<dbReference type="GO" id="GO:0008380">
    <property type="term" value="P:RNA splicing"/>
    <property type="evidence" value="ECO:0007669"/>
    <property type="project" value="UniProtKB-KW"/>
</dbReference>
<reference evidence="8 9" key="1">
    <citation type="journal article" date="2023" name="BMC Biol.">
        <title>The compact genome of the sponge Oopsacas minuta (Hexactinellida) is lacking key metazoan core genes.</title>
        <authorList>
            <person name="Santini S."/>
            <person name="Schenkelaars Q."/>
            <person name="Jourda C."/>
            <person name="Duchesne M."/>
            <person name="Belahbib H."/>
            <person name="Rocher C."/>
            <person name="Selva M."/>
            <person name="Riesgo A."/>
            <person name="Vervoort M."/>
            <person name="Leys S.P."/>
            <person name="Kodjabachian L."/>
            <person name="Le Bivic A."/>
            <person name="Borchiellini C."/>
            <person name="Claverie J.M."/>
            <person name="Renard E."/>
        </authorList>
    </citation>
    <scope>NUCLEOTIDE SEQUENCE [LARGE SCALE GENOMIC DNA]</scope>
    <source>
        <strain evidence="8">SPO-2</strain>
    </source>
</reference>
<keyword evidence="9" id="KW-1185">Reference proteome</keyword>
<evidence type="ECO:0000256" key="6">
    <source>
        <dbReference type="ARBA" id="ARBA00023187"/>
    </source>
</evidence>
<dbReference type="EMBL" id="JAKMXF010000221">
    <property type="protein sequence ID" value="KAI6654687.1"/>
    <property type="molecule type" value="Genomic_DNA"/>
</dbReference>
<keyword evidence="4" id="KW-0507">mRNA processing</keyword>
<proteinExistence type="inferred from homology"/>
<dbReference type="GO" id="GO:0006397">
    <property type="term" value="P:mRNA processing"/>
    <property type="evidence" value="ECO:0007669"/>
    <property type="project" value="UniProtKB-KW"/>
</dbReference>
<evidence type="ECO:0000313" key="8">
    <source>
        <dbReference type="EMBL" id="KAI6654687.1"/>
    </source>
</evidence>
<evidence type="ECO:0000256" key="2">
    <source>
        <dbReference type="ARBA" id="ARBA00010788"/>
    </source>
</evidence>
<name>A0AAV7K0K1_9METZ</name>
<comment type="similarity">
    <text evidence="2">Belongs to the SPF27 family.</text>
</comment>
<evidence type="ECO:0000256" key="4">
    <source>
        <dbReference type="ARBA" id="ARBA00022664"/>
    </source>
</evidence>
<gene>
    <name evidence="8" type="ORF">LOD99_2566</name>
</gene>
<organism evidence="8 9">
    <name type="scientific">Oopsacas minuta</name>
    <dbReference type="NCBI Taxonomy" id="111878"/>
    <lineage>
        <taxon>Eukaryota</taxon>
        <taxon>Metazoa</taxon>
        <taxon>Porifera</taxon>
        <taxon>Hexactinellida</taxon>
        <taxon>Hexasterophora</taxon>
        <taxon>Lyssacinosida</taxon>
        <taxon>Leucopsacidae</taxon>
        <taxon>Oopsacas</taxon>
    </lineage>
</organism>
<protein>
    <recommendedName>
        <fullName evidence="3">Pre-mRNA-splicing factor SPF27</fullName>
    </recommendedName>
</protein>
<evidence type="ECO:0000256" key="1">
    <source>
        <dbReference type="ARBA" id="ARBA00004123"/>
    </source>
</evidence>
<keyword evidence="5" id="KW-0747">Spliceosome</keyword>
<evidence type="ECO:0000256" key="7">
    <source>
        <dbReference type="ARBA" id="ARBA00023242"/>
    </source>
</evidence>
<dbReference type="PANTHER" id="PTHR13296:SF0">
    <property type="entry name" value="PRE-MRNA-SPLICING FACTOR SPF27"/>
    <property type="match status" value="1"/>
</dbReference>
<keyword evidence="6" id="KW-0508">mRNA splicing</keyword>
<dbReference type="Pfam" id="PF05700">
    <property type="entry name" value="BCAS2"/>
    <property type="match status" value="1"/>
</dbReference>
<sequence length="102" mass="11925">MLIDALPYYDQGYDDPGARDHAVALIQEEMMLYKPTKDYLQHFPLPDDKFETQILKNEMDRMTNSQPMESINMKRYELPEPATGLRTDVDAWRLSVENSQAQ</sequence>